<evidence type="ECO:0000256" key="10">
    <source>
        <dbReference type="SAM" id="MobiDB-lite"/>
    </source>
</evidence>
<evidence type="ECO:0000256" key="6">
    <source>
        <dbReference type="ARBA" id="ARBA00022989"/>
    </source>
</evidence>
<dbReference type="RefSeq" id="WP_163042440.1">
    <property type="nucleotide sequence ID" value="NZ_JAAAMJ010000001.1"/>
</dbReference>
<evidence type="ECO:0000259" key="12">
    <source>
        <dbReference type="Pfam" id="PF01514"/>
    </source>
</evidence>
<feature type="region of interest" description="Disordered" evidence="10">
    <location>
        <begin position="286"/>
        <end position="341"/>
    </location>
</feature>
<protein>
    <recommendedName>
        <fullName evidence="9">Flagellar M-ring protein</fullName>
    </recommendedName>
</protein>
<comment type="subcellular location">
    <subcellularLocation>
        <location evidence="1 9">Bacterial flagellum basal body</location>
    </subcellularLocation>
    <subcellularLocation>
        <location evidence="2">Cell membrane</location>
        <topology evidence="2">Multi-pass membrane protein</topology>
    </subcellularLocation>
</comment>
<keyword evidence="5 11" id="KW-0812">Transmembrane</keyword>
<evidence type="ECO:0000256" key="1">
    <source>
        <dbReference type="ARBA" id="ARBA00004117"/>
    </source>
</evidence>
<dbReference type="PIRSF" id="PIRSF004862">
    <property type="entry name" value="FliF"/>
    <property type="match status" value="1"/>
</dbReference>
<dbReference type="InterPro" id="IPR013556">
    <property type="entry name" value="Flag_M-ring_C"/>
</dbReference>
<comment type="function">
    <text evidence="9">The M ring may be actively involved in energy transduction.</text>
</comment>
<dbReference type="InterPro" id="IPR045851">
    <property type="entry name" value="AMP-bd_C_sf"/>
</dbReference>
<dbReference type="Proteomes" id="UP000476332">
    <property type="component" value="Unassembled WGS sequence"/>
</dbReference>
<dbReference type="InterPro" id="IPR000067">
    <property type="entry name" value="FlgMring_FliF"/>
</dbReference>
<feature type="domain" description="Flagellar M-ring C-terminal" evidence="13">
    <location>
        <begin position="251"/>
        <end position="418"/>
    </location>
</feature>
<dbReference type="NCBIfam" id="TIGR00206">
    <property type="entry name" value="fliF"/>
    <property type="match status" value="1"/>
</dbReference>
<comment type="similarity">
    <text evidence="3 9">Belongs to the FliF family.</text>
</comment>
<feature type="domain" description="Flagellar M-ring N-terminal" evidence="12">
    <location>
        <begin position="46"/>
        <end position="219"/>
    </location>
</feature>
<dbReference type="Pfam" id="PF01514">
    <property type="entry name" value="YscJ_FliF"/>
    <property type="match status" value="1"/>
</dbReference>
<dbReference type="Gene3D" id="3.30.300.30">
    <property type="match status" value="1"/>
</dbReference>
<dbReference type="Pfam" id="PF08345">
    <property type="entry name" value="YscJ_FliF_C"/>
    <property type="match status" value="1"/>
</dbReference>
<feature type="compositionally biased region" description="Basic and acidic residues" evidence="10">
    <location>
        <begin position="329"/>
        <end position="340"/>
    </location>
</feature>
<gene>
    <name evidence="14" type="primary">fliF</name>
    <name evidence="14" type="ORF">GTW51_03385</name>
</gene>
<evidence type="ECO:0000256" key="7">
    <source>
        <dbReference type="ARBA" id="ARBA00023136"/>
    </source>
</evidence>
<dbReference type="AlphaFoldDB" id="A0A6L9MD46"/>
<keyword evidence="14" id="KW-0969">Cilium</keyword>
<evidence type="ECO:0000256" key="3">
    <source>
        <dbReference type="ARBA" id="ARBA00007971"/>
    </source>
</evidence>
<sequence length="560" mass="59559">MALAIGGQSQQLLANLGALGPKKLGALGLIGVLVVALVGLGSYFLSRPDMETLYSGLDRTDVTRIGAALTEAAIPFDVNMTGDAILTPFSQTAPARMLLAEKGLPRSENAGYELFDNLGSIGLTSFMQEITRVRALEGEIARTIQTLKNVRAARVHIVLPDEGSFRREQRKPSASVVIRTESPEDFGSAQAVRSLVASAIPGMNPNEVTVLNSDGTLLATADDSVSAAPTKLFGIEKIVSNSVEESIRRTLAPYLGIGNFQTSVITRLNTDRRQVSERLFDPDVRVERSTRTVRESGSSQNTQGETPVGIEQDIRAVDEAPAGGGGGETSRDENERREELTNYEINEKTISTTSDGYAVERLSIAVVVNRQRLKDAIGADATDAQVDERITEIQALVASASGFSEARGDQIKVTAVDFMADGSELEPLPGPGLGEMFVRQSGTLINALTILVVAVLVIWFGLRPAVRAIAGTGTQLVEADPSDLDLPLPGFDGRDVDLGTGAAPASGGNGRVAGLDPAYLEDLSNSQARSPQARLARLIEFDEAQAAAILKQWIHEKEAA</sequence>
<dbReference type="EMBL" id="JAAAMJ010000001">
    <property type="protein sequence ID" value="NDV85739.1"/>
    <property type="molecule type" value="Genomic_DNA"/>
</dbReference>
<keyword evidence="4" id="KW-1003">Cell membrane</keyword>
<evidence type="ECO:0000256" key="9">
    <source>
        <dbReference type="PIRNR" id="PIRNR004862"/>
    </source>
</evidence>
<dbReference type="InterPro" id="IPR043427">
    <property type="entry name" value="YscJ/FliF"/>
</dbReference>
<dbReference type="PRINTS" id="PR01009">
    <property type="entry name" value="FLGMRINGFLIF"/>
</dbReference>
<feature type="transmembrane region" description="Helical" evidence="11">
    <location>
        <begin position="24"/>
        <end position="45"/>
    </location>
</feature>
<comment type="caution">
    <text evidence="14">The sequence shown here is derived from an EMBL/GenBank/DDBJ whole genome shotgun (WGS) entry which is preliminary data.</text>
</comment>
<keyword evidence="6 11" id="KW-1133">Transmembrane helix</keyword>
<evidence type="ECO:0000313" key="15">
    <source>
        <dbReference type="Proteomes" id="UP000476332"/>
    </source>
</evidence>
<feature type="transmembrane region" description="Helical" evidence="11">
    <location>
        <begin position="443"/>
        <end position="462"/>
    </location>
</feature>
<dbReference type="PANTHER" id="PTHR30046:SF0">
    <property type="entry name" value="FLAGELLAR M-RING PROTEIN"/>
    <property type="match status" value="1"/>
</dbReference>
<dbReference type="GO" id="GO:0071973">
    <property type="term" value="P:bacterial-type flagellum-dependent cell motility"/>
    <property type="evidence" value="ECO:0007669"/>
    <property type="project" value="InterPro"/>
</dbReference>
<reference evidence="14 15" key="1">
    <citation type="submission" date="2020-01" db="EMBL/GenBank/DDBJ databases">
        <title>Genomes of bacteria type strains.</title>
        <authorList>
            <person name="Chen J."/>
            <person name="Zhu S."/>
            <person name="Chen J."/>
        </authorList>
    </citation>
    <scope>NUCLEOTIDE SEQUENCE [LARGE SCALE GENOMIC DNA]</scope>
    <source>
        <strain evidence="14 15">KCTC 52919</strain>
    </source>
</reference>
<evidence type="ECO:0000256" key="5">
    <source>
        <dbReference type="ARBA" id="ARBA00022692"/>
    </source>
</evidence>
<keyword evidence="8 9" id="KW-0975">Bacterial flagellum</keyword>
<keyword evidence="14" id="KW-0966">Cell projection</keyword>
<evidence type="ECO:0000256" key="8">
    <source>
        <dbReference type="ARBA" id="ARBA00023143"/>
    </source>
</evidence>
<accession>A0A6L9MD46</accession>
<dbReference type="GO" id="GO:0005886">
    <property type="term" value="C:plasma membrane"/>
    <property type="evidence" value="ECO:0007669"/>
    <property type="project" value="UniProtKB-SubCell"/>
</dbReference>
<dbReference type="GO" id="GO:0003774">
    <property type="term" value="F:cytoskeletal motor activity"/>
    <property type="evidence" value="ECO:0007669"/>
    <property type="project" value="InterPro"/>
</dbReference>
<organism evidence="14 15">
    <name type="scientific">Aurantimonas aggregata</name>
    <dbReference type="NCBI Taxonomy" id="2047720"/>
    <lineage>
        <taxon>Bacteria</taxon>
        <taxon>Pseudomonadati</taxon>
        <taxon>Pseudomonadota</taxon>
        <taxon>Alphaproteobacteria</taxon>
        <taxon>Hyphomicrobiales</taxon>
        <taxon>Aurantimonadaceae</taxon>
        <taxon>Aurantimonas</taxon>
    </lineage>
</organism>
<dbReference type="GO" id="GO:0009431">
    <property type="term" value="C:bacterial-type flagellum basal body, MS ring"/>
    <property type="evidence" value="ECO:0007669"/>
    <property type="project" value="InterPro"/>
</dbReference>
<evidence type="ECO:0000313" key="14">
    <source>
        <dbReference type="EMBL" id="NDV85739.1"/>
    </source>
</evidence>
<dbReference type="PANTHER" id="PTHR30046">
    <property type="entry name" value="FLAGELLAR M-RING PROTEIN"/>
    <property type="match status" value="1"/>
</dbReference>
<evidence type="ECO:0000256" key="11">
    <source>
        <dbReference type="SAM" id="Phobius"/>
    </source>
</evidence>
<keyword evidence="7 11" id="KW-0472">Membrane</keyword>
<evidence type="ECO:0000256" key="2">
    <source>
        <dbReference type="ARBA" id="ARBA00004651"/>
    </source>
</evidence>
<name>A0A6L9MD46_9HYPH</name>
<evidence type="ECO:0000256" key="4">
    <source>
        <dbReference type="ARBA" id="ARBA00022475"/>
    </source>
</evidence>
<keyword evidence="14" id="KW-0282">Flagellum</keyword>
<evidence type="ECO:0000259" key="13">
    <source>
        <dbReference type="Pfam" id="PF08345"/>
    </source>
</evidence>
<proteinExistence type="inferred from homology"/>
<keyword evidence="15" id="KW-1185">Reference proteome</keyword>
<dbReference type="InterPro" id="IPR006182">
    <property type="entry name" value="FliF_N_dom"/>
</dbReference>